<dbReference type="GO" id="GO:0005737">
    <property type="term" value="C:cytoplasm"/>
    <property type="evidence" value="ECO:0007669"/>
    <property type="project" value="TreeGrafter"/>
</dbReference>
<keyword evidence="9" id="KW-0735">Signal-anchor</keyword>
<evidence type="ECO:0000259" key="17">
    <source>
        <dbReference type="Pfam" id="PF11838"/>
    </source>
</evidence>
<dbReference type="OrthoDB" id="6750768at2759"/>
<dbReference type="FunFam" id="2.60.40.1730:FF:000001">
    <property type="entry name" value="Leucyl-cystinyl aminopeptidase"/>
    <property type="match status" value="1"/>
</dbReference>
<evidence type="ECO:0000256" key="10">
    <source>
        <dbReference type="ARBA" id="ARBA00022989"/>
    </source>
</evidence>
<evidence type="ECO:0000256" key="6">
    <source>
        <dbReference type="ARBA" id="ARBA00022723"/>
    </source>
</evidence>
<dbReference type="InterPro" id="IPR027268">
    <property type="entry name" value="Peptidase_M4/M1_CTD_sf"/>
</dbReference>
<reference evidence="19" key="1">
    <citation type="submission" date="2021-03" db="EMBL/GenBank/DDBJ databases">
        <title>Chromosome level genome of the anhydrobiotic midge Polypedilum vanderplanki.</title>
        <authorList>
            <person name="Yoshida Y."/>
            <person name="Kikawada T."/>
            <person name="Gusev O."/>
        </authorList>
    </citation>
    <scope>NUCLEOTIDE SEQUENCE</scope>
    <source>
        <strain evidence="19">NIAS01</strain>
        <tissue evidence="19">Whole body or cell culture</tissue>
    </source>
</reference>
<dbReference type="EMBL" id="JADBJN010000003">
    <property type="protein sequence ID" value="KAG5673709.1"/>
    <property type="molecule type" value="Genomic_DNA"/>
</dbReference>
<sequence length="1150" mass="131177">MNRRDLKNKAKIVDTDVVTDTSELQPLQGFRSSDSNGINNKFGVDSTPVKLSVVGSGRSGGIWRRERIRMTDQELDDVAFLTGNENANGRTPRDRNVAVCSQKRALCVTATVLGALLAIALLIAYAGPQDCPCAGKMPKGYNADGYNSSEKFEPYATNGQPFPYLLPFLPSNIRPNRYTILIHPNLTTYEVKGQVSIEFYMEKEMSFIVLHAQNLNITEKTLVGPKGFSLKINRILEYPPRQQIYIEFRDKLRRKSNYSLNLRWYSKLSSEPEGFYVDEYNVDGSSKLLAATIFGPGKARKAFPCFDEPHLRANFKISLFRDRFHIGLSNSIVQATEEAGFYLGRSLLRDDFVETPQLSPDAISWVISVFKREYLESSSTYHATSTSTAIPIQSLTSSSKVSENLISNDKILRRNMTSILKTGLSIKMAKLSHPPEDHKQPVVHKSESLTKENDNHSTEDDGIIRNAPSYTFYAPENILPKTKFILYTSRDILEHLQRWLNVAYPFSKLDFIALPSIEENLHSSLGLISCKTSFLKDANTVTSHEYQRSAIQISEAILQQYFGGMISPKIWKQNWLWDGIIRYLSRLIFAPLQSQWPIEAKYLLETKLRALDIDVLQGWESIENGTDAMGENDEFYIDKAAAILEVLHSAMGEDNFRNCMGAFINTFKYLTAEPNDLWQICSKKAQNGAKNIKEIMHLWTSQSGFPLVTVSRSNFTLTINQKPFKFPEYTSINDDGFDNDDNRTDEATTLFPTTTTTTTTTTISPLKDWKKIRTTKWNFPIKFLTSNKDIHDTVWIDSLEAKIQLKENVKWVKLNAEQNGYYRVLYEKENYDAIIEQLKFDHTVFSTKDRMGLISDSFALCHSNLLDCSTTLELTTYLTKEKNWGPMVVAIRHFEKWRRILKYTECYLLLTEYIKGMLTKTVKEVGWNDTGSDETRLIRPQILLASVLWEQAESIKEAKSILNSHLLNATNIPPNLREVTYVGAILSGDLEYWQYCYERYIQLRKEKDNLDERIELLKALGVTKDAWLQNRLLSYVMTLPTAEITPTLEAIASTPTGGAMACRFLQAKWFDLQKRFGRGSINFAKVISSITKYGANKFDYDELKSLVDRFGGDGPGMQLLTMTLRTVAANVEWIKKSHSTIYTWVEKNFT</sequence>
<keyword evidence="11" id="KW-0482">Metalloprotease</keyword>
<evidence type="ECO:0000256" key="4">
    <source>
        <dbReference type="ARBA" id="ARBA00022670"/>
    </source>
</evidence>
<dbReference type="InterPro" id="IPR045357">
    <property type="entry name" value="Aminopeptidase_N-like_N"/>
</dbReference>
<dbReference type="Gene3D" id="1.25.50.20">
    <property type="match status" value="1"/>
</dbReference>
<dbReference type="InterPro" id="IPR024571">
    <property type="entry name" value="ERAP1-like_C_dom"/>
</dbReference>
<dbReference type="GO" id="GO:0006508">
    <property type="term" value="P:proteolysis"/>
    <property type="evidence" value="ECO:0007669"/>
    <property type="project" value="UniProtKB-KW"/>
</dbReference>
<proteinExistence type="inferred from homology"/>
<protein>
    <submittedName>
        <fullName evidence="19">Uncharacterized protein</fullName>
    </submittedName>
</protein>
<keyword evidence="12 15" id="KW-0472">Membrane</keyword>
<dbReference type="Gene3D" id="1.10.390.10">
    <property type="entry name" value="Neutral Protease Domain 2"/>
    <property type="match status" value="1"/>
</dbReference>
<evidence type="ECO:0000256" key="3">
    <source>
        <dbReference type="ARBA" id="ARBA00010136"/>
    </source>
</evidence>
<gene>
    <name evidence="19" type="ORF">PVAND_003731</name>
</gene>
<feature type="domain" description="Peptidase M1 membrane alanine aminopeptidase" evidence="16">
    <location>
        <begin position="489"/>
        <end position="699"/>
    </location>
</feature>
<dbReference type="AlphaFoldDB" id="A0A9J6BW17"/>
<comment type="caution">
    <text evidence="19">The sequence shown here is derived from an EMBL/GenBank/DDBJ whole genome shotgun (WGS) entry which is preliminary data.</text>
</comment>
<dbReference type="Proteomes" id="UP001107558">
    <property type="component" value="Chromosome 3"/>
</dbReference>
<feature type="domain" description="ERAP1-like C-terminal" evidence="17">
    <location>
        <begin position="811"/>
        <end position="1109"/>
    </location>
</feature>
<evidence type="ECO:0000256" key="1">
    <source>
        <dbReference type="ARBA" id="ARBA00001947"/>
    </source>
</evidence>
<dbReference type="SUPFAM" id="SSF55486">
    <property type="entry name" value="Metalloproteases ('zincins'), catalytic domain"/>
    <property type="match status" value="1"/>
</dbReference>
<evidence type="ECO:0000256" key="5">
    <source>
        <dbReference type="ARBA" id="ARBA00022692"/>
    </source>
</evidence>
<evidence type="ECO:0000256" key="13">
    <source>
        <dbReference type="ARBA" id="ARBA00023180"/>
    </source>
</evidence>
<dbReference type="GO" id="GO:0016020">
    <property type="term" value="C:membrane"/>
    <property type="evidence" value="ECO:0007669"/>
    <property type="project" value="UniProtKB-SubCell"/>
</dbReference>
<comment type="cofactor">
    <cofactor evidence="1">
        <name>Zn(2+)</name>
        <dbReference type="ChEBI" id="CHEBI:29105"/>
    </cofactor>
</comment>
<dbReference type="PANTHER" id="PTHR11533">
    <property type="entry name" value="PROTEASE M1 ZINC METALLOPROTEASE"/>
    <property type="match status" value="1"/>
</dbReference>
<name>A0A9J6BW17_POLVA</name>
<feature type="transmembrane region" description="Helical" evidence="15">
    <location>
        <begin position="105"/>
        <end position="127"/>
    </location>
</feature>
<keyword evidence="13" id="KW-0325">Glycoprotein</keyword>
<evidence type="ECO:0000313" key="20">
    <source>
        <dbReference type="Proteomes" id="UP001107558"/>
    </source>
</evidence>
<evidence type="ECO:0000256" key="15">
    <source>
        <dbReference type="SAM" id="Phobius"/>
    </source>
</evidence>
<feature type="region of interest" description="Disordered" evidence="14">
    <location>
        <begin position="433"/>
        <end position="461"/>
    </location>
</feature>
<keyword evidence="7" id="KW-0378">Hydrolase</keyword>
<evidence type="ECO:0000256" key="2">
    <source>
        <dbReference type="ARBA" id="ARBA00004606"/>
    </source>
</evidence>
<evidence type="ECO:0000256" key="11">
    <source>
        <dbReference type="ARBA" id="ARBA00023049"/>
    </source>
</evidence>
<dbReference type="PANTHER" id="PTHR11533:SF299">
    <property type="entry name" value="AMINOPEPTIDASE"/>
    <property type="match status" value="1"/>
</dbReference>
<dbReference type="Gene3D" id="2.60.40.1730">
    <property type="entry name" value="tricorn interacting facor f3 domain"/>
    <property type="match status" value="1"/>
</dbReference>
<keyword evidence="4" id="KW-0645">Protease</keyword>
<feature type="domain" description="Aminopeptidase N-like N-terminal" evidence="18">
    <location>
        <begin position="175"/>
        <end position="359"/>
    </location>
</feature>
<dbReference type="GO" id="GO:0008270">
    <property type="term" value="F:zinc ion binding"/>
    <property type="evidence" value="ECO:0007669"/>
    <property type="project" value="InterPro"/>
</dbReference>
<dbReference type="InterPro" id="IPR042097">
    <property type="entry name" value="Aminopeptidase_N-like_N_sf"/>
</dbReference>
<keyword evidence="5 15" id="KW-0812">Transmembrane</keyword>
<keyword evidence="8" id="KW-0862">Zinc</keyword>
<keyword evidence="6" id="KW-0479">Metal-binding</keyword>
<keyword evidence="20" id="KW-1185">Reference proteome</keyword>
<evidence type="ECO:0000256" key="14">
    <source>
        <dbReference type="SAM" id="MobiDB-lite"/>
    </source>
</evidence>
<accession>A0A9J6BW17</accession>
<evidence type="ECO:0000256" key="9">
    <source>
        <dbReference type="ARBA" id="ARBA00022968"/>
    </source>
</evidence>
<comment type="subcellular location">
    <subcellularLocation>
        <location evidence="2">Membrane</location>
        <topology evidence="2">Single-pass type II membrane protein</topology>
    </subcellularLocation>
</comment>
<dbReference type="SUPFAM" id="SSF63737">
    <property type="entry name" value="Leukotriene A4 hydrolase N-terminal domain"/>
    <property type="match status" value="1"/>
</dbReference>
<organism evidence="19 20">
    <name type="scientific">Polypedilum vanderplanki</name>
    <name type="common">Sleeping chironomid midge</name>
    <dbReference type="NCBI Taxonomy" id="319348"/>
    <lineage>
        <taxon>Eukaryota</taxon>
        <taxon>Metazoa</taxon>
        <taxon>Ecdysozoa</taxon>
        <taxon>Arthropoda</taxon>
        <taxon>Hexapoda</taxon>
        <taxon>Insecta</taxon>
        <taxon>Pterygota</taxon>
        <taxon>Neoptera</taxon>
        <taxon>Endopterygota</taxon>
        <taxon>Diptera</taxon>
        <taxon>Nematocera</taxon>
        <taxon>Chironomoidea</taxon>
        <taxon>Chironomidae</taxon>
        <taxon>Chironominae</taxon>
        <taxon>Polypedilum</taxon>
        <taxon>Polypedilum</taxon>
    </lineage>
</organism>
<evidence type="ECO:0000256" key="7">
    <source>
        <dbReference type="ARBA" id="ARBA00022801"/>
    </source>
</evidence>
<evidence type="ECO:0000256" key="12">
    <source>
        <dbReference type="ARBA" id="ARBA00023136"/>
    </source>
</evidence>
<evidence type="ECO:0000313" key="19">
    <source>
        <dbReference type="EMBL" id="KAG5673709.1"/>
    </source>
</evidence>
<dbReference type="Pfam" id="PF11838">
    <property type="entry name" value="ERAP1_C"/>
    <property type="match status" value="1"/>
</dbReference>
<evidence type="ECO:0000259" key="16">
    <source>
        <dbReference type="Pfam" id="PF01433"/>
    </source>
</evidence>
<evidence type="ECO:0000256" key="8">
    <source>
        <dbReference type="ARBA" id="ARBA00022833"/>
    </source>
</evidence>
<dbReference type="Gene3D" id="2.60.40.1910">
    <property type="match status" value="1"/>
</dbReference>
<dbReference type="Pfam" id="PF01433">
    <property type="entry name" value="Peptidase_M1"/>
    <property type="match status" value="1"/>
</dbReference>
<keyword evidence="10 15" id="KW-1133">Transmembrane helix</keyword>
<dbReference type="Pfam" id="PF17900">
    <property type="entry name" value="Peptidase_M1_N"/>
    <property type="match status" value="1"/>
</dbReference>
<dbReference type="GO" id="GO:0008237">
    <property type="term" value="F:metallopeptidase activity"/>
    <property type="evidence" value="ECO:0007669"/>
    <property type="project" value="UniProtKB-KW"/>
</dbReference>
<dbReference type="InterPro" id="IPR050344">
    <property type="entry name" value="Peptidase_M1_aminopeptidases"/>
</dbReference>
<dbReference type="InterPro" id="IPR014782">
    <property type="entry name" value="Peptidase_M1_dom"/>
</dbReference>
<evidence type="ECO:0000259" key="18">
    <source>
        <dbReference type="Pfam" id="PF17900"/>
    </source>
</evidence>
<dbReference type="GO" id="GO:0005615">
    <property type="term" value="C:extracellular space"/>
    <property type="evidence" value="ECO:0007669"/>
    <property type="project" value="TreeGrafter"/>
</dbReference>
<comment type="similarity">
    <text evidence="3">Belongs to the peptidase M1 family.</text>
</comment>